<keyword evidence="1" id="KW-1133">Transmembrane helix</keyword>
<dbReference type="Pfam" id="PF25293">
    <property type="entry name" value="Beta-prop_EMC1_N"/>
    <property type="match status" value="1"/>
</dbReference>
<evidence type="ECO:0000313" key="3">
    <source>
        <dbReference type="Proteomes" id="UP000036681"/>
    </source>
</evidence>
<feature type="transmembrane region" description="Helical" evidence="1">
    <location>
        <begin position="6"/>
        <end position="24"/>
    </location>
</feature>
<sequence>MGLLYWFTSAFFVITVFITADAIFEDQVGKFDWRQQHIGCPYQIHFDRSKSVKSDFIFVSTEANVLAALRSNTGNIGEVFKFFCAY</sequence>
<organism evidence="3 4">
    <name type="scientific">Ascaris lumbricoides</name>
    <name type="common">Giant roundworm</name>
    <dbReference type="NCBI Taxonomy" id="6252"/>
    <lineage>
        <taxon>Eukaryota</taxon>
        <taxon>Metazoa</taxon>
        <taxon>Ecdysozoa</taxon>
        <taxon>Nematoda</taxon>
        <taxon>Chromadorea</taxon>
        <taxon>Rhabditida</taxon>
        <taxon>Spirurina</taxon>
        <taxon>Ascaridomorpha</taxon>
        <taxon>Ascaridoidea</taxon>
        <taxon>Ascarididae</taxon>
        <taxon>Ascaris</taxon>
    </lineage>
</organism>
<keyword evidence="1" id="KW-0812">Transmembrane</keyword>
<reference evidence="4" key="1">
    <citation type="submission" date="2017-02" db="UniProtKB">
        <authorList>
            <consortium name="WormBaseParasite"/>
        </authorList>
    </citation>
    <scope>IDENTIFICATION</scope>
</reference>
<dbReference type="WBParaSite" id="ALUE_0000832101-mRNA-1">
    <property type="protein sequence ID" value="ALUE_0000832101-mRNA-1"/>
    <property type="gene ID" value="ALUE_0000832101"/>
</dbReference>
<evidence type="ECO:0000313" key="4">
    <source>
        <dbReference type="WBParaSite" id="ALUE_0000832101-mRNA-1"/>
    </source>
</evidence>
<dbReference type="InterPro" id="IPR058545">
    <property type="entry name" value="Beta-prop_EMC1_1st"/>
</dbReference>
<name>A0A0M3HY09_ASCLU</name>
<dbReference type="GO" id="GO:0034975">
    <property type="term" value="P:protein folding in endoplasmic reticulum"/>
    <property type="evidence" value="ECO:0007669"/>
    <property type="project" value="TreeGrafter"/>
</dbReference>
<dbReference type="GO" id="GO:0072546">
    <property type="term" value="C:EMC complex"/>
    <property type="evidence" value="ECO:0007669"/>
    <property type="project" value="InterPro"/>
</dbReference>
<protein>
    <submittedName>
        <fullName evidence="4">Secreted protein</fullName>
    </submittedName>
</protein>
<evidence type="ECO:0000259" key="2">
    <source>
        <dbReference type="Pfam" id="PF25293"/>
    </source>
</evidence>
<dbReference type="PANTHER" id="PTHR21573:SF0">
    <property type="entry name" value="ER MEMBRANE PROTEIN COMPLEX SUBUNIT 1"/>
    <property type="match status" value="1"/>
</dbReference>
<keyword evidence="3" id="KW-1185">Reference proteome</keyword>
<accession>A0A0M3HY09</accession>
<proteinExistence type="predicted"/>
<dbReference type="Proteomes" id="UP000036681">
    <property type="component" value="Unplaced"/>
</dbReference>
<dbReference type="PANTHER" id="PTHR21573">
    <property type="entry name" value="ER MEMBRANE PROTEIN COMPLEX SUBUNIT 1"/>
    <property type="match status" value="1"/>
</dbReference>
<dbReference type="InterPro" id="IPR026895">
    <property type="entry name" value="EMC1"/>
</dbReference>
<feature type="domain" description="EMC1 first beta-propeller" evidence="2">
    <location>
        <begin position="22"/>
        <end position="76"/>
    </location>
</feature>
<evidence type="ECO:0000256" key="1">
    <source>
        <dbReference type="SAM" id="Phobius"/>
    </source>
</evidence>
<keyword evidence="1" id="KW-0472">Membrane</keyword>
<dbReference type="AlphaFoldDB" id="A0A0M3HY09"/>